<name>A0ABT3GW57_9RHOB</name>
<sequence length="82" mass="8996">MARRLLLALFNLTGAGILAIALWWFVPSLSSAWNNPARHFMGSPGVFTLPRWPLYALMCIGMAATILQFLTFAWSALKGGKA</sequence>
<keyword evidence="3" id="KW-1185">Reference proteome</keyword>
<evidence type="ECO:0008006" key="4">
    <source>
        <dbReference type="Google" id="ProtNLM"/>
    </source>
</evidence>
<reference evidence="2 3" key="1">
    <citation type="submission" date="2022-10" db="EMBL/GenBank/DDBJ databases">
        <title>Pararhodobacter sp. nov., isolated from marine algae.</title>
        <authorList>
            <person name="Choi B.J."/>
            <person name="Kim J.M."/>
            <person name="Lee J.K."/>
            <person name="Choi D.G."/>
            <person name="Jeon C.O."/>
        </authorList>
    </citation>
    <scope>NUCLEOTIDE SEQUENCE [LARGE SCALE GENOMIC DNA]</scope>
    <source>
        <strain evidence="2 3">ZQ420</strain>
    </source>
</reference>
<accession>A0ABT3GW57</accession>
<evidence type="ECO:0000313" key="3">
    <source>
        <dbReference type="Proteomes" id="UP001208938"/>
    </source>
</evidence>
<dbReference type="Proteomes" id="UP001208938">
    <property type="component" value="Unassembled WGS sequence"/>
</dbReference>
<organism evidence="2 3">
    <name type="scientific">Pararhodobacter zhoushanensis</name>
    <dbReference type="NCBI Taxonomy" id="2479545"/>
    <lineage>
        <taxon>Bacteria</taxon>
        <taxon>Pseudomonadati</taxon>
        <taxon>Pseudomonadota</taxon>
        <taxon>Alphaproteobacteria</taxon>
        <taxon>Rhodobacterales</taxon>
        <taxon>Paracoccaceae</taxon>
        <taxon>Pararhodobacter</taxon>
    </lineage>
</organism>
<evidence type="ECO:0000313" key="2">
    <source>
        <dbReference type="EMBL" id="MCW1931753.1"/>
    </source>
</evidence>
<keyword evidence="1" id="KW-0812">Transmembrane</keyword>
<keyword evidence="1" id="KW-0472">Membrane</keyword>
<comment type="caution">
    <text evidence="2">The sequence shown here is derived from an EMBL/GenBank/DDBJ whole genome shotgun (WGS) entry which is preliminary data.</text>
</comment>
<feature type="transmembrane region" description="Helical" evidence="1">
    <location>
        <begin position="52"/>
        <end position="77"/>
    </location>
</feature>
<proteinExistence type="predicted"/>
<protein>
    <recommendedName>
        <fullName evidence="4">Tripartite ATP-independent transporter, DctQ component</fullName>
    </recommendedName>
</protein>
<keyword evidence="1" id="KW-1133">Transmembrane helix</keyword>
<dbReference type="EMBL" id="JAPDFL010000001">
    <property type="protein sequence ID" value="MCW1931753.1"/>
    <property type="molecule type" value="Genomic_DNA"/>
</dbReference>
<evidence type="ECO:0000256" key="1">
    <source>
        <dbReference type="SAM" id="Phobius"/>
    </source>
</evidence>
<gene>
    <name evidence="2" type="ORF">OKW52_05615</name>
</gene>
<dbReference type="RefSeq" id="WP_264504844.1">
    <property type="nucleotide sequence ID" value="NZ_JAPDFL010000001.1"/>
</dbReference>